<sequence length="585" mass="66367">MSFRLKHKKSSSETFGLKNPLLSTLKRPRPSLEPLKDRKLSTGGKADIEVVVGIDFGATFSGFAYSSLRNPEEIETNTDWPETKGLFKTPTALQYDSSYTPIYWGQPALTNNTRRRRKNEADSQKPVELFKLHLSVVDDDDKPVLPRGLGFEKVITDYLAELGKLMKSTLASHWPHLDYQTQVLKVLSIPAEYGASQLAIMRSCAYKSGLIDSTNSNMLEFISEPESAAIYCMKNIEQHGLKVGDLFTIVDCGGGTTDLTTRRLLSNSCLSEVTLQRGALCGSSYIDIEFHSFLARKLGYRAVQRLRENHYGALQYLTQQFFIKKIKIPFKGVRSEFRPIDLDLEELCPEVKQYVTGIERDLMEQDDWLIDVEFDTVKEMFDKVIEQILELIEEQLNMAPKDVKAIFLVGGFGENYYLLRRVREKFEEKVKLIATPLQPSAAVVRGNVYYGLRTHMILTRVLKHTYGVEISRKAKKSDPSDRILPDGSVHVFHKLAERGMEVRVDQEFTYEAAPVCDVQEKMKFDVFRTTENNANYCNELGMKKVGGLVIDLPDLHLGLKRIVRFSLTFGGTEIHASAKNKKTGQ</sequence>
<dbReference type="OrthoDB" id="2963168at2759"/>
<comment type="caution">
    <text evidence="2">The sequence shown here is derived from an EMBL/GenBank/DDBJ whole genome shotgun (WGS) entry which is preliminary data.</text>
</comment>
<protein>
    <submittedName>
        <fullName evidence="2">5048_t:CDS:1</fullName>
    </submittedName>
</protein>
<evidence type="ECO:0000313" key="2">
    <source>
        <dbReference type="EMBL" id="CAG8567747.1"/>
    </source>
</evidence>
<gene>
    <name evidence="2" type="ORF">PBRASI_LOCUS5934</name>
</gene>
<dbReference type="CDD" id="cd10229">
    <property type="entry name" value="ASKHA_NBD_HSP70_HSPA12"/>
    <property type="match status" value="1"/>
</dbReference>
<dbReference type="Proteomes" id="UP000789739">
    <property type="component" value="Unassembled WGS sequence"/>
</dbReference>
<feature type="non-terminal residue" evidence="2">
    <location>
        <position position="585"/>
    </location>
</feature>
<evidence type="ECO:0000313" key="3">
    <source>
        <dbReference type="Proteomes" id="UP000789739"/>
    </source>
</evidence>
<proteinExistence type="predicted"/>
<dbReference type="PANTHER" id="PTHR14187">
    <property type="entry name" value="ALPHA KINASE/ELONGATION FACTOR 2 KINASE"/>
    <property type="match status" value="1"/>
</dbReference>
<name>A0A9N9BKJ7_9GLOM</name>
<keyword evidence="3" id="KW-1185">Reference proteome</keyword>
<feature type="region of interest" description="Disordered" evidence="1">
    <location>
        <begin position="1"/>
        <end position="39"/>
    </location>
</feature>
<organism evidence="2 3">
    <name type="scientific">Paraglomus brasilianum</name>
    <dbReference type="NCBI Taxonomy" id="144538"/>
    <lineage>
        <taxon>Eukaryota</taxon>
        <taxon>Fungi</taxon>
        <taxon>Fungi incertae sedis</taxon>
        <taxon>Mucoromycota</taxon>
        <taxon>Glomeromycotina</taxon>
        <taxon>Glomeromycetes</taxon>
        <taxon>Paraglomerales</taxon>
        <taxon>Paraglomeraceae</taxon>
        <taxon>Paraglomus</taxon>
    </lineage>
</organism>
<dbReference type="EMBL" id="CAJVPI010000739">
    <property type="protein sequence ID" value="CAG8567747.1"/>
    <property type="molecule type" value="Genomic_DNA"/>
</dbReference>
<accession>A0A9N9BKJ7</accession>
<reference evidence="2" key="1">
    <citation type="submission" date="2021-06" db="EMBL/GenBank/DDBJ databases">
        <authorList>
            <person name="Kallberg Y."/>
            <person name="Tangrot J."/>
            <person name="Rosling A."/>
        </authorList>
    </citation>
    <scope>NUCLEOTIDE SEQUENCE</scope>
    <source>
        <strain evidence="2">BR232B</strain>
    </source>
</reference>
<dbReference type="Gene3D" id="3.90.640.10">
    <property type="entry name" value="Actin, Chain A, domain 4"/>
    <property type="match status" value="1"/>
</dbReference>
<dbReference type="SUPFAM" id="SSF53067">
    <property type="entry name" value="Actin-like ATPase domain"/>
    <property type="match status" value="2"/>
</dbReference>
<dbReference type="Gene3D" id="3.30.420.40">
    <property type="match status" value="2"/>
</dbReference>
<dbReference type="AlphaFoldDB" id="A0A9N9BKJ7"/>
<evidence type="ECO:0000256" key="1">
    <source>
        <dbReference type="SAM" id="MobiDB-lite"/>
    </source>
</evidence>
<dbReference type="InterPro" id="IPR043129">
    <property type="entry name" value="ATPase_NBD"/>
</dbReference>
<dbReference type="PANTHER" id="PTHR14187:SF5">
    <property type="entry name" value="HEAT SHOCK 70 KDA PROTEIN 12A"/>
    <property type="match status" value="1"/>
</dbReference>